<dbReference type="InterPro" id="IPR001497">
    <property type="entry name" value="MethylDNA_cys_MeTrfase_AS"/>
</dbReference>
<evidence type="ECO:0000256" key="3">
    <source>
        <dbReference type="ARBA" id="ARBA00022490"/>
    </source>
</evidence>
<dbReference type="AlphaFoldDB" id="A0A8J3F8P1"/>
<protein>
    <recommendedName>
        <fullName evidence="9">Methylated-DNA--protein-cysteine methyltransferase</fullName>
        <ecNumber evidence="9">2.1.1.63</ecNumber>
    </recommendedName>
    <alternativeName>
        <fullName evidence="9">6-O-methylguanine-DNA methyltransferase</fullName>
        <shortName evidence="9">MGMT</shortName>
    </alternativeName>
    <alternativeName>
        <fullName evidence="9">O-6-methylguanine-DNA-alkyltransferase</fullName>
    </alternativeName>
</protein>
<dbReference type="GO" id="GO:0005737">
    <property type="term" value="C:cytoplasm"/>
    <property type="evidence" value="ECO:0007669"/>
    <property type="project" value="UniProtKB-SubCell"/>
</dbReference>
<keyword evidence="6 9" id="KW-0227">DNA damage</keyword>
<evidence type="ECO:0000256" key="1">
    <source>
        <dbReference type="ARBA" id="ARBA00001286"/>
    </source>
</evidence>
<dbReference type="InterPro" id="IPR023546">
    <property type="entry name" value="MGMT"/>
</dbReference>
<dbReference type="EMBL" id="BMOF01000001">
    <property type="protein sequence ID" value="GGJ90438.1"/>
    <property type="molecule type" value="Genomic_DNA"/>
</dbReference>
<evidence type="ECO:0000256" key="6">
    <source>
        <dbReference type="ARBA" id="ARBA00022763"/>
    </source>
</evidence>
<feature type="active site" description="Nucleophile; methyl group acceptor" evidence="9">
    <location>
        <position position="141"/>
    </location>
</feature>
<feature type="domain" description="Methylated-DNA-[protein]-cysteine S-methyltransferase DNA binding" evidence="10">
    <location>
        <begin position="90"/>
        <end position="169"/>
    </location>
</feature>
<dbReference type="InterPro" id="IPR008332">
    <property type="entry name" value="MethylG_MeTrfase_N"/>
</dbReference>
<evidence type="ECO:0000259" key="11">
    <source>
        <dbReference type="Pfam" id="PF02870"/>
    </source>
</evidence>
<comment type="subcellular location">
    <subcellularLocation>
        <location evidence="9">Cytoplasm</location>
    </subcellularLocation>
</comment>
<comment type="miscellaneous">
    <text evidence="9">This enzyme catalyzes only one turnover and therefore is not strictly catalytic. According to one definition, an enzyme is a biocatalyst that acts repeatedly and over many reaction cycles.</text>
</comment>
<dbReference type="InterPro" id="IPR014048">
    <property type="entry name" value="MethylDNA_cys_MeTrfase_DNA-bd"/>
</dbReference>
<feature type="domain" description="Methylguanine DNA methyltransferase ribonuclease-like" evidence="11">
    <location>
        <begin position="11"/>
        <end position="84"/>
    </location>
</feature>
<dbReference type="NCBIfam" id="TIGR00589">
    <property type="entry name" value="ogt"/>
    <property type="match status" value="1"/>
</dbReference>
<evidence type="ECO:0000313" key="12">
    <source>
        <dbReference type="EMBL" id="GGJ90438.1"/>
    </source>
</evidence>
<dbReference type="InterPro" id="IPR036388">
    <property type="entry name" value="WH-like_DNA-bd_sf"/>
</dbReference>
<dbReference type="FunFam" id="1.10.10.10:FF:000214">
    <property type="entry name" value="Methylated-DNA--protein-cysteine methyltransferase"/>
    <property type="match status" value="1"/>
</dbReference>
<dbReference type="Proteomes" id="UP000637720">
    <property type="component" value="Unassembled WGS sequence"/>
</dbReference>
<comment type="catalytic activity">
    <reaction evidence="1 9">
        <text>a 4-O-methyl-thymidine in DNA + L-cysteinyl-[protein] = a thymidine in DNA + S-methyl-L-cysteinyl-[protein]</text>
        <dbReference type="Rhea" id="RHEA:53428"/>
        <dbReference type="Rhea" id="RHEA-COMP:10131"/>
        <dbReference type="Rhea" id="RHEA-COMP:10132"/>
        <dbReference type="Rhea" id="RHEA-COMP:13555"/>
        <dbReference type="Rhea" id="RHEA-COMP:13556"/>
        <dbReference type="ChEBI" id="CHEBI:29950"/>
        <dbReference type="ChEBI" id="CHEBI:82612"/>
        <dbReference type="ChEBI" id="CHEBI:137386"/>
        <dbReference type="ChEBI" id="CHEBI:137387"/>
        <dbReference type="EC" id="2.1.1.63"/>
    </reaction>
</comment>
<keyword evidence="4 9" id="KW-0489">Methyltransferase</keyword>
<evidence type="ECO:0000256" key="7">
    <source>
        <dbReference type="ARBA" id="ARBA00023204"/>
    </source>
</evidence>
<comment type="catalytic activity">
    <reaction evidence="8 9">
        <text>a 6-O-methyl-2'-deoxyguanosine in DNA + L-cysteinyl-[protein] = S-methyl-L-cysteinyl-[protein] + a 2'-deoxyguanosine in DNA</text>
        <dbReference type="Rhea" id="RHEA:24000"/>
        <dbReference type="Rhea" id="RHEA-COMP:10131"/>
        <dbReference type="Rhea" id="RHEA-COMP:10132"/>
        <dbReference type="Rhea" id="RHEA-COMP:11367"/>
        <dbReference type="Rhea" id="RHEA-COMP:11368"/>
        <dbReference type="ChEBI" id="CHEBI:29950"/>
        <dbReference type="ChEBI" id="CHEBI:82612"/>
        <dbReference type="ChEBI" id="CHEBI:85445"/>
        <dbReference type="ChEBI" id="CHEBI:85448"/>
        <dbReference type="EC" id="2.1.1.63"/>
    </reaction>
</comment>
<comment type="function">
    <text evidence="9">Involved in the cellular defense against the biological effects of O6-methylguanine (O6-MeG) and O4-methylthymine (O4-MeT) in DNA. Repairs the methylated nucleobase in DNA by stoichiometrically transferring the methyl group to a cysteine residue in the enzyme. This is a suicide reaction: the enzyme is irreversibly inactivated.</text>
</comment>
<accession>A0A8J3F8P1</accession>
<dbReference type="Gene3D" id="3.30.160.70">
    <property type="entry name" value="Methylated DNA-protein cysteine methyltransferase domain"/>
    <property type="match status" value="1"/>
</dbReference>
<proteinExistence type="inferred from homology"/>
<name>A0A8J3F8P1_9BACI</name>
<gene>
    <name evidence="12" type="ORF">GCM10007043_00110</name>
</gene>
<dbReference type="PANTHER" id="PTHR10815">
    <property type="entry name" value="METHYLATED-DNA--PROTEIN-CYSTEINE METHYLTRANSFERASE"/>
    <property type="match status" value="1"/>
</dbReference>
<evidence type="ECO:0000256" key="4">
    <source>
        <dbReference type="ARBA" id="ARBA00022603"/>
    </source>
</evidence>
<dbReference type="PROSITE" id="PS00374">
    <property type="entry name" value="MGMT"/>
    <property type="match status" value="1"/>
</dbReference>
<evidence type="ECO:0000259" key="10">
    <source>
        <dbReference type="Pfam" id="PF01035"/>
    </source>
</evidence>
<reference evidence="12" key="1">
    <citation type="journal article" date="2014" name="Int. J. Syst. Evol. Microbiol.">
        <title>Complete genome sequence of Corynebacterium casei LMG S-19264T (=DSM 44701T), isolated from a smear-ripened cheese.</title>
        <authorList>
            <consortium name="US DOE Joint Genome Institute (JGI-PGF)"/>
            <person name="Walter F."/>
            <person name="Albersmeier A."/>
            <person name="Kalinowski J."/>
            <person name="Ruckert C."/>
        </authorList>
    </citation>
    <scope>NUCLEOTIDE SEQUENCE</scope>
    <source>
        <strain evidence="12">JCM 14719</strain>
    </source>
</reference>
<dbReference type="InterPro" id="IPR036631">
    <property type="entry name" value="MGMT_N_sf"/>
</dbReference>
<dbReference type="Gene3D" id="1.10.10.10">
    <property type="entry name" value="Winged helix-like DNA-binding domain superfamily/Winged helix DNA-binding domain"/>
    <property type="match status" value="1"/>
</dbReference>
<keyword evidence="13" id="KW-1185">Reference proteome</keyword>
<keyword evidence="5 9" id="KW-0808">Transferase</keyword>
<comment type="similarity">
    <text evidence="2 9">Belongs to the MGMT family.</text>
</comment>
<dbReference type="Pfam" id="PF01035">
    <property type="entry name" value="DNA_binding_1"/>
    <property type="match status" value="1"/>
</dbReference>
<evidence type="ECO:0000256" key="9">
    <source>
        <dbReference type="HAMAP-Rule" id="MF_00772"/>
    </source>
</evidence>
<evidence type="ECO:0000256" key="5">
    <source>
        <dbReference type="ARBA" id="ARBA00022679"/>
    </source>
</evidence>
<organism evidence="12 13">
    <name type="scientific">Calditerricola satsumensis</name>
    <dbReference type="NCBI Taxonomy" id="373054"/>
    <lineage>
        <taxon>Bacteria</taxon>
        <taxon>Bacillati</taxon>
        <taxon>Bacillota</taxon>
        <taxon>Bacilli</taxon>
        <taxon>Bacillales</taxon>
        <taxon>Bacillaceae</taxon>
        <taxon>Calditerricola</taxon>
    </lineage>
</organism>
<evidence type="ECO:0000256" key="2">
    <source>
        <dbReference type="ARBA" id="ARBA00008711"/>
    </source>
</evidence>
<evidence type="ECO:0000313" key="13">
    <source>
        <dbReference type="Proteomes" id="UP000637720"/>
    </source>
</evidence>
<dbReference type="GO" id="GO:0006307">
    <property type="term" value="P:DNA alkylation repair"/>
    <property type="evidence" value="ECO:0007669"/>
    <property type="project" value="UniProtKB-UniRule"/>
</dbReference>
<sequence>MSVKVSAVQGESPLGPIAVLATAEGVCWVDFDNLAAAKAAFARYAARWMGQPVWTEAPHPAAVATLTQLREYFDGKRQAFDVPLVLHGTAFQKRVWHELMRIPYGHVVSYQEIARRLGHPRAVRAVGQAVGRNPLAILVPCHRVVGADGSLVGYASGLERKRWLLVREGAWPLDVSARA</sequence>
<evidence type="ECO:0000256" key="8">
    <source>
        <dbReference type="ARBA" id="ARBA00049348"/>
    </source>
</evidence>
<dbReference type="HAMAP" id="MF_00772">
    <property type="entry name" value="OGT"/>
    <property type="match status" value="1"/>
</dbReference>
<dbReference type="SUPFAM" id="SSF53155">
    <property type="entry name" value="Methylated DNA-protein cysteine methyltransferase domain"/>
    <property type="match status" value="1"/>
</dbReference>
<dbReference type="InterPro" id="IPR036217">
    <property type="entry name" value="MethylDNA_cys_MeTrfase_DNAb"/>
</dbReference>
<dbReference type="Pfam" id="PF02870">
    <property type="entry name" value="Methyltransf_1N"/>
    <property type="match status" value="1"/>
</dbReference>
<dbReference type="RefSeq" id="WP_054672921.1">
    <property type="nucleotide sequence ID" value="NZ_BMOF01000001.1"/>
</dbReference>
<reference evidence="12" key="2">
    <citation type="submission" date="2020-09" db="EMBL/GenBank/DDBJ databases">
        <authorList>
            <person name="Sun Q."/>
            <person name="Ohkuma M."/>
        </authorList>
    </citation>
    <scope>NUCLEOTIDE SEQUENCE</scope>
    <source>
        <strain evidence="12">JCM 14719</strain>
    </source>
</reference>
<dbReference type="CDD" id="cd06445">
    <property type="entry name" value="ATase"/>
    <property type="match status" value="1"/>
</dbReference>
<comment type="caution">
    <text evidence="12">The sequence shown here is derived from an EMBL/GenBank/DDBJ whole genome shotgun (WGS) entry which is preliminary data.</text>
</comment>
<dbReference type="GO" id="GO:0032259">
    <property type="term" value="P:methylation"/>
    <property type="evidence" value="ECO:0007669"/>
    <property type="project" value="UniProtKB-KW"/>
</dbReference>
<keyword evidence="7 9" id="KW-0234">DNA repair</keyword>
<dbReference type="EC" id="2.1.1.63" evidence="9"/>
<dbReference type="GO" id="GO:0003908">
    <property type="term" value="F:methylated-DNA-[protein]-cysteine S-methyltransferase activity"/>
    <property type="evidence" value="ECO:0007669"/>
    <property type="project" value="UniProtKB-UniRule"/>
</dbReference>
<dbReference type="SUPFAM" id="SSF46767">
    <property type="entry name" value="Methylated DNA-protein cysteine methyltransferase, C-terminal domain"/>
    <property type="match status" value="1"/>
</dbReference>
<dbReference type="PANTHER" id="PTHR10815:SF13">
    <property type="entry name" value="METHYLATED-DNA--PROTEIN-CYSTEINE METHYLTRANSFERASE"/>
    <property type="match status" value="1"/>
</dbReference>
<keyword evidence="3 9" id="KW-0963">Cytoplasm</keyword>